<dbReference type="AlphaFoldDB" id="A0A8H5AQE7"/>
<feature type="compositionally biased region" description="Polar residues" evidence="1">
    <location>
        <begin position="55"/>
        <end position="64"/>
    </location>
</feature>
<evidence type="ECO:0000256" key="1">
    <source>
        <dbReference type="SAM" id="MobiDB-lite"/>
    </source>
</evidence>
<protein>
    <submittedName>
        <fullName evidence="2">Uncharacterized protein</fullName>
    </submittedName>
</protein>
<gene>
    <name evidence="2" type="ORF">D9619_013584</name>
</gene>
<accession>A0A8H5AQE7</accession>
<sequence length="97" mass="10027">MAAVVQNNERRSSRQPPLTQTDAITSLLSLSLAAADAMPGPGAASTAPELAPKGLSTTPTTSTMVPAAGGKHHRRLSSQGKARRRLSDAREASARPL</sequence>
<proteinExistence type="predicted"/>
<evidence type="ECO:0000313" key="2">
    <source>
        <dbReference type="EMBL" id="KAF5309060.1"/>
    </source>
</evidence>
<comment type="caution">
    <text evidence="2">The sequence shown here is derived from an EMBL/GenBank/DDBJ whole genome shotgun (WGS) entry which is preliminary data.</text>
</comment>
<organism evidence="2 3">
    <name type="scientific">Psilocybe cf. subviscida</name>
    <dbReference type="NCBI Taxonomy" id="2480587"/>
    <lineage>
        <taxon>Eukaryota</taxon>
        <taxon>Fungi</taxon>
        <taxon>Dikarya</taxon>
        <taxon>Basidiomycota</taxon>
        <taxon>Agaricomycotina</taxon>
        <taxon>Agaricomycetes</taxon>
        <taxon>Agaricomycetidae</taxon>
        <taxon>Agaricales</taxon>
        <taxon>Agaricineae</taxon>
        <taxon>Strophariaceae</taxon>
        <taxon>Psilocybe</taxon>
    </lineage>
</organism>
<feature type="region of interest" description="Disordered" evidence="1">
    <location>
        <begin position="37"/>
        <end position="97"/>
    </location>
</feature>
<feature type="region of interest" description="Disordered" evidence="1">
    <location>
        <begin position="1"/>
        <end position="21"/>
    </location>
</feature>
<name>A0A8H5AQE7_9AGAR</name>
<reference evidence="2 3" key="1">
    <citation type="journal article" date="2020" name="ISME J.">
        <title>Uncovering the hidden diversity of litter-decomposition mechanisms in mushroom-forming fungi.</title>
        <authorList>
            <person name="Floudas D."/>
            <person name="Bentzer J."/>
            <person name="Ahren D."/>
            <person name="Johansson T."/>
            <person name="Persson P."/>
            <person name="Tunlid A."/>
        </authorList>
    </citation>
    <scope>NUCLEOTIDE SEQUENCE [LARGE SCALE GENOMIC DNA]</scope>
    <source>
        <strain evidence="2 3">CBS 101986</strain>
    </source>
</reference>
<evidence type="ECO:0000313" key="3">
    <source>
        <dbReference type="Proteomes" id="UP000567179"/>
    </source>
</evidence>
<feature type="compositionally biased region" description="Basic and acidic residues" evidence="1">
    <location>
        <begin position="85"/>
        <end position="97"/>
    </location>
</feature>
<dbReference type="OrthoDB" id="3066623at2759"/>
<dbReference type="EMBL" id="JAACJJ010000062">
    <property type="protein sequence ID" value="KAF5309060.1"/>
    <property type="molecule type" value="Genomic_DNA"/>
</dbReference>
<keyword evidence="3" id="KW-1185">Reference proteome</keyword>
<feature type="compositionally biased region" description="Basic residues" evidence="1">
    <location>
        <begin position="70"/>
        <end position="84"/>
    </location>
</feature>
<dbReference type="Proteomes" id="UP000567179">
    <property type="component" value="Unassembled WGS sequence"/>
</dbReference>